<evidence type="ECO:0000256" key="3">
    <source>
        <dbReference type="SAM" id="MobiDB-lite"/>
    </source>
</evidence>
<dbReference type="Pfam" id="PF03828">
    <property type="entry name" value="PAP_assoc"/>
    <property type="match status" value="1"/>
</dbReference>
<dbReference type="GO" id="GO:0043634">
    <property type="term" value="P:polyadenylation-dependent ncRNA catabolic process"/>
    <property type="evidence" value="ECO:0007669"/>
    <property type="project" value="TreeGrafter"/>
</dbReference>
<dbReference type="Gene3D" id="3.30.460.10">
    <property type="entry name" value="Beta Polymerase, domain 2"/>
    <property type="match status" value="1"/>
</dbReference>
<feature type="compositionally biased region" description="Basic and acidic residues" evidence="3">
    <location>
        <begin position="460"/>
        <end position="471"/>
    </location>
</feature>
<evidence type="ECO:0000256" key="1">
    <source>
        <dbReference type="ARBA" id="ARBA00022723"/>
    </source>
</evidence>
<feature type="region of interest" description="Disordered" evidence="3">
    <location>
        <begin position="59"/>
        <end position="101"/>
    </location>
</feature>
<feature type="compositionally biased region" description="Low complexity" evidence="3">
    <location>
        <begin position="63"/>
        <end position="90"/>
    </location>
</feature>
<dbReference type="GeneID" id="14916792"/>
<dbReference type="Gene3D" id="1.10.1410.10">
    <property type="match status" value="1"/>
</dbReference>
<evidence type="ECO:0000256" key="2">
    <source>
        <dbReference type="ARBA" id="ARBA00022842"/>
    </source>
</evidence>
<feature type="region of interest" description="Disordered" evidence="3">
    <location>
        <begin position="399"/>
        <end position="471"/>
    </location>
</feature>
<proteinExistence type="predicted"/>
<dbReference type="STRING" id="1257118.L8GTF1"/>
<dbReference type="OrthoDB" id="273917at2759"/>
<organism evidence="6 7">
    <name type="scientific">Acanthamoeba castellanii (strain ATCC 30010 / Neff)</name>
    <dbReference type="NCBI Taxonomy" id="1257118"/>
    <lineage>
        <taxon>Eukaryota</taxon>
        <taxon>Amoebozoa</taxon>
        <taxon>Discosea</taxon>
        <taxon>Longamoebia</taxon>
        <taxon>Centramoebida</taxon>
        <taxon>Acanthamoebidae</taxon>
        <taxon>Acanthamoeba</taxon>
    </lineage>
</organism>
<feature type="compositionally biased region" description="Basic and acidic residues" evidence="3">
    <location>
        <begin position="440"/>
        <end position="453"/>
    </location>
</feature>
<dbReference type="EMBL" id="KB008006">
    <property type="protein sequence ID" value="ELR16187.1"/>
    <property type="molecule type" value="Genomic_DNA"/>
</dbReference>
<evidence type="ECO:0000259" key="4">
    <source>
        <dbReference type="Pfam" id="PF03828"/>
    </source>
</evidence>
<dbReference type="Pfam" id="PF22600">
    <property type="entry name" value="MTPAP-like_central"/>
    <property type="match status" value="1"/>
</dbReference>
<dbReference type="InterPro" id="IPR045862">
    <property type="entry name" value="Trf4-like"/>
</dbReference>
<dbReference type="GO" id="GO:0031499">
    <property type="term" value="C:TRAMP complex"/>
    <property type="evidence" value="ECO:0007669"/>
    <property type="project" value="TreeGrafter"/>
</dbReference>
<dbReference type="GO" id="GO:1990817">
    <property type="term" value="F:poly(A) RNA polymerase activity"/>
    <property type="evidence" value="ECO:0007669"/>
    <property type="project" value="InterPro"/>
</dbReference>
<dbReference type="Proteomes" id="UP000011083">
    <property type="component" value="Unassembled WGS sequence"/>
</dbReference>
<feature type="domain" description="PAP-associated" evidence="4">
    <location>
        <begin position="292"/>
        <end position="340"/>
    </location>
</feature>
<dbReference type="GO" id="GO:0031123">
    <property type="term" value="P:RNA 3'-end processing"/>
    <property type="evidence" value="ECO:0007669"/>
    <property type="project" value="TreeGrafter"/>
</dbReference>
<sequence length="471" mass="52531">MEKGNGPATRAEVDLTDDLPEFVVIDDEGVDEGPSVLYQRAAPIGFVLGHDANSAPVVGGWQRSTTTTSTSTSSTSTASSTTSTTRSGSGSSNGGRGSDSRDVEELFLQGDTYSRSHPPPWLAKSSSSSSVGTLHEEIKAFAQFMSPTPGEKKMREEVIRRISSVITTVWPYAEVNVFGSSASELYLPLRYHNIETIAKARVPIIKLVDSETNCQVDISFATTANGAVNTAIVKKFCVEAEEIRPLALVLKYYLSQMGLNEPYTGGIGSYTLLLMIISYLQLHRPEGPEGSDLGQLLKGFLLLYGRDFNYHRTGISARRGWGSAEQPWLLSVEDPGDTENDASRSSYGIMEVRACFLNAYRALTSTSGLFESCPSFLARILLRDRRLEHHRSAIRDLYARSDGSSSSSSADRKRTRDQWDQRDQRYRHDDDRSHHRHRRDHDEDERHHTDRYRPRPRTHHGNEAEGGHRRF</sequence>
<dbReference type="InterPro" id="IPR002058">
    <property type="entry name" value="PAP_assoc"/>
</dbReference>
<dbReference type="CDD" id="cd05402">
    <property type="entry name" value="NT_PAP_TUTase"/>
    <property type="match status" value="1"/>
</dbReference>
<dbReference type="InterPro" id="IPR054708">
    <property type="entry name" value="MTPAP-like_central"/>
</dbReference>
<feature type="domain" description="Poly(A) RNA polymerase mitochondrial-like central palm" evidence="5">
    <location>
        <begin position="134"/>
        <end position="187"/>
    </location>
</feature>
<dbReference type="PANTHER" id="PTHR23092:SF15">
    <property type="entry name" value="INACTIVE NON-CANONICAL POLY(A) RNA POLYMERASE PROTEIN TRF4-2-RELATED"/>
    <property type="match status" value="1"/>
</dbReference>
<dbReference type="VEuPathDB" id="AmoebaDB:ACA1_178460"/>
<dbReference type="GO" id="GO:0005730">
    <property type="term" value="C:nucleolus"/>
    <property type="evidence" value="ECO:0007669"/>
    <property type="project" value="TreeGrafter"/>
</dbReference>
<keyword evidence="2" id="KW-0460">Magnesium</keyword>
<name>L8GTF1_ACACF</name>
<feature type="compositionally biased region" description="Basic and acidic residues" evidence="3">
    <location>
        <begin position="410"/>
        <end position="433"/>
    </location>
</feature>
<accession>L8GTF1</accession>
<dbReference type="SUPFAM" id="SSF81301">
    <property type="entry name" value="Nucleotidyltransferase"/>
    <property type="match status" value="1"/>
</dbReference>
<gene>
    <name evidence="6" type="ORF">ACA1_178460</name>
</gene>
<evidence type="ECO:0000313" key="7">
    <source>
        <dbReference type="Proteomes" id="UP000011083"/>
    </source>
</evidence>
<dbReference type="GO" id="GO:0046872">
    <property type="term" value="F:metal ion binding"/>
    <property type="evidence" value="ECO:0007669"/>
    <property type="project" value="UniProtKB-KW"/>
</dbReference>
<dbReference type="AlphaFoldDB" id="L8GTF1"/>
<evidence type="ECO:0000313" key="6">
    <source>
        <dbReference type="EMBL" id="ELR16187.1"/>
    </source>
</evidence>
<dbReference type="OMA" id="NGMEYSH"/>
<dbReference type="RefSeq" id="XP_004338200.1">
    <property type="nucleotide sequence ID" value="XM_004338152.1"/>
</dbReference>
<evidence type="ECO:0000259" key="5">
    <source>
        <dbReference type="Pfam" id="PF22600"/>
    </source>
</evidence>
<dbReference type="GO" id="GO:0003729">
    <property type="term" value="F:mRNA binding"/>
    <property type="evidence" value="ECO:0007669"/>
    <property type="project" value="TreeGrafter"/>
</dbReference>
<keyword evidence="1" id="KW-0479">Metal-binding</keyword>
<dbReference type="SUPFAM" id="SSF81631">
    <property type="entry name" value="PAP/OAS1 substrate-binding domain"/>
    <property type="match status" value="1"/>
</dbReference>
<dbReference type="PANTHER" id="PTHR23092">
    <property type="entry name" value="POLY(A) RNA POLYMERASE"/>
    <property type="match status" value="1"/>
</dbReference>
<keyword evidence="7" id="KW-1185">Reference proteome</keyword>
<dbReference type="InterPro" id="IPR043519">
    <property type="entry name" value="NT_sf"/>
</dbReference>
<dbReference type="KEGG" id="acan:ACA1_178460"/>
<protein>
    <submittedName>
        <fullName evidence="6">PAP/25A associated domain containing protein</fullName>
    </submittedName>
</protein>
<reference evidence="6 7" key="1">
    <citation type="journal article" date="2013" name="Genome Biol.">
        <title>Genome of Acanthamoeba castellanii highlights extensive lateral gene transfer and early evolution of tyrosine kinase signaling.</title>
        <authorList>
            <person name="Clarke M."/>
            <person name="Lohan A.J."/>
            <person name="Liu B."/>
            <person name="Lagkouvardos I."/>
            <person name="Roy S."/>
            <person name="Zafar N."/>
            <person name="Bertelli C."/>
            <person name="Schilde C."/>
            <person name="Kianianmomeni A."/>
            <person name="Burglin T.R."/>
            <person name="Frech C."/>
            <person name="Turcotte B."/>
            <person name="Kopec K.O."/>
            <person name="Synnott J.M."/>
            <person name="Choo C."/>
            <person name="Paponov I."/>
            <person name="Finkler A."/>
            <person name="Soon Heng Tan C."/>
            <person name="Hutchins A.P."/>
            <person name="Weinmeier T."/>
            <person name="Rattei T."/>
            <person name="Chu J.S."/>
            <person name="Gimenez G."/>
            <person name="Irimia M."/>
            <person name="Rigden D.J."/>
            <person name="Fitzpatrick D.A."/>
            <person name="Lorenzo-Morales J."/>
            <person name="Bateman A."/>
            <person name="Chiu C.H."/>
            <person name="Tang P."/>
            <person name="Hegemann P."/>
            <person name="Fromm H."/>
            <person name="Raoult D."/>
            <person name="Greub G."/>
            <person name="Miranda-Saavedra D."/>
            <person name="Chen N."/>
            <person name="Nash P."/>
            <person name="Ginger M.L."/>
            <person name="Horn M."/>
            <person name="Schaap P."/>
            <person name="Caler L."/>
            <person name="Loftus B."/>
        </authorList>
    </citation>
    <scope>NUCLEOTIDE SEQUENCE [LARGE SCALE GENOMIC DNA]</scope>
    <source>
        <strain evidence="6 7">Neff</strain>
    </source>
</reference>